<comment type="caution">
    <text evidence="1">The sequence shown here is derived from an EMBL/GenBank/DDBJ whole genome shotgun (WGS) entry which is preliminary data.</text>
</comment>
<gene>
    <name evidence="1" type="ORF">GH714_025266</name>
</gene>
<accession>A0A6A6LFC7</accession>
<keyword evidence="2" id="KW-1185">Reference proteome</keyword>
<dbReference type="EMBL" id="JAAGAX010000011">
    <property type="protein sequence ID" value="KAF2298696.1"/>
    <property type="molecule type" value="Genomic_DNA"/>
</dbReference>
<evidence type="ECO:0000313" key="2">
    <source>
        <dbReference type="Proteomes" id="UP000467840"/>
    </source>
</evidence>
<proteinExistence type="predicted"/>
<evidence type="ECO:0000313" key="1">
    <source>
        <dbReference type="EMBL" id="KAF2298696.1"/>
    </source>
</evidence>
<organism evidence="1 2">
    <name type="scientific">Hevea brasiliensis</name>
    <name type="common">Para rubber tree</name>
    <name type="synonym">Siphonia brasiliensis</name>
    <dbReference type="NCBI Taxonomy" id="3981"/>
    <lineage>
        <taxon>Eukaryota</taxon>
        <taxon>Viridiplantae</taxon>
        <taxon>Streptophyta</taxon>
        <taxon>Embryophyta</taxon>
        <taxon>Tracheophyta</taxon>
        <taxon>Spermatophyta</taxon>
        <taxon>Magnoliopsida</taxon>
        <taxon>eudicotyledons</taxon>
        <taxon>Gunneridae</taxon>
        <taxon>Pentapetalae</taxon>
        <taxon>rosids</taxon>
        <taxon>fabids</taxon>
        <taxon>Malpighiales</taxon>
        <taxon>Euphorbiaceae</taxon>
        <taxon>Crotonoideae</taxon>
        <taxon>Micrandreae</taxon>
        <taxon>Hevea</taxon>
    </lineage>
</organism>
<dbReference type="Proteomes" id="UP000467840">
    <property type="component" value="Chromosome 1"/>
</dbReference>
<dbReference type="AlphaFoldDB" id="A0A6A6LFC7"/>
<dbReference type="PANTHER" id="PTHR35485:SF4">
    <property type="entry name" value="EXPRESSED PROTEIN"/>
    <property type="match status" value="1"/>
</dbReference>
<name>A0A6A6LFC7_HEVBR</name>
<dbReference type="PANTHER" id="PTHR35485">
    <property type="entry name" value="OS01G0888900 PROTEIN"/>
    <property type="match status" value="1"/>
</dbReference>
<sequence length="121" mass="13605">MEGLIPLVYKAIKKSRTRRQYECLSSNASLGYNPADFFINKAELNLNTASASTEKGNNAGRKLHRRFTSVEDLSVTAASPPRKQLLRFRSHRMFSCVTGQIASCGFDQDFRRDTANQFGKP</sequence>
<reference evidence="1 2" key="1">
    <citation type="journal article" date="2020" name="Mol. Plant">
        <title>The Chromosome-Based Rubber Tree Genome Provides New Insights into Spurge Genome Evolution and Rubber Biosynthesis.</title>
        <authorList>
            <person name="Liu J."/>
            <person name="Shi C."/>
            <person name="Shi C.C."/>
            <person name="Li W."/>
            <person name="Zhang Q.J."/>
            <person name="Zhang Y."/>
            <person name="Li K."/>
            <person name="Lu H.F."/>
            <person name="Shi C."/>
            <person name="Zhu S.T."/>
            <person name="Xiao Z.Y."/>
            <person name="Nan H."/>
            <person name="Yue Y."/>
            <person name="Zhu X.G."/>
            <person name="Wu Y."/>
            <person name="Hong X.N."/>
            <person name="Fan G.Y."/>
            <person name="Tong Y."/>
            <person name="Zhang D."/>
            <person name="Mao C.L."/>
            <person name="Liu Y.L."/>
            <person name="Hao S.J."/>
            <person name="Liu W.Q."/>
            <person name="Lv M.Q."/>
            <person name="Zhang H.B."/>
            <person name="Liu Y."/>
            <person name="Hu-Tang G.R."/>
            <person name="Wang J.P."/>
            <person name="Wang J.H."/>
            <person name="Sun Y.H."/>
            <person name="Ni S.B."/>
            <person name="Chen W.B."/>
            <person name="Zhang X.C."/>
            <person name="Jiao Y.N."/>
            <person name="Eichler E.E."/>
            <person name="Li G.H."/>
            <person name="Liu X."/>
            <person name="Gao L.Z."/>
        </authorList>
    </citation>
    <scope>NUCLEOTIDE SEQUENCE [LARGE SCALE GENOMIC DNA]</scope>
    <source>
        <strain evidence="2">cv. GT1</strain>
        <tissue evidence="1">Leaf</tissue>
    </source>
</reference>
<protein>
    <submittedName>
        <fullName evidence="1">Uncharacterized protein</fullName>
    </submittedName>
</protein>